<evidence type="ECO:0000256" key="10">
    <source>
        <dbReference type="ARBA" id="ARBA00023310"/>
    </source>
</evidence>
<evidence type="ECO:0000256" key="14">
    <source>
        <dbReference type="ARBA" id="ARBA00037847"/>
    </source>
</evidence>
<evidence type="ECO:0000256" key="13">
    <source>
        <dbReference type="ARBA" id="ARBA00026054"/>
    </source>
</evidence>
<evidence type="ECO:0000256" key="7">
    <source>
        <dbReference type="ARBA" id="ARBA00022989"/>
    </source>
</evidence>
<evidence type="ECO:0000256" key="5">
    <source>
        <dbReference type="ARBA" id="ARBA00022692"/>
    </source>
</evidence>
<sequence length="156" mass="17132">MNLNATLFAQMVVFFILWWVVAKFVWPPLVKALDERATKVADGLAAAERGKADLESAKKRAEQALSEARNEGTQRIADAEKRAQQSAEEIKANAQAEAARIIAQAKAEAEQQVSRARDALRTEVATLAVKGAEQILRREVDAKVHASLLDQLKAEL</sequence>
<dbReference type="CDD" id="cd06503">
    <property type="entry name" value="ATP-synt_Fo_b"/>
    <property type="match status" value="1"/>
</dbReference>
<evidence type="ECO:0000313" key="19">
    <source>
        <dbReference type="Proteomes" id="UP000197215"/>
    </source>
</evidence>
<keyword evidence="10 15" id="KW-0066">ATP synthesis</keyword>
<keyword evidence="17" id="KW-0175">Coiled coil</keyword>
<dbReference type="NCBIfam" id="NF004411">
    <property type="entry name" value="PRK05759.1-2"/>
    <property type="match status" value="1"/>
</dbReference>
<dbReference type="InterPro" id="IPR005864">
    <property type="entry name" value="ATP_synth_F0_bsu_bac"/>
</dbReference>
<dbReference type="Pfam" id="PF00430">
    <property type="entry name" value="ATP-synt_B"/>
    <property type="match status" value="1"/>
</dbReference>
<comment type="function">
    <text evidence="12">Component of the F(0) channel, it forms part of the peripheral stalk, linking F(1) to F(0). The b'-subunit is a diverged and duplicated form of b found in plants and photosynthetic bacteria.</text>
</comment>
<evidence type="ECO:0000256" key="6">
    <source>
        <dbReference type="ARBA" id="ARBA00022781"/>
    </source>
</evidence>
<name>A0A212TCK9_9BURK</name>
<dbReference type="InterPro" id="IPR002146">
    <property type="entry name" value="ATP_synth_b/b'su_bac/chlpt"/>
</dbReference>
<protein>
    <recommendedName>
        <fullName evidence="15">ATP synthase subunit b</fullName>
    </recommendedName>
    <alternativeName>
        <fullName evidence="15">ATP synthase F(0) sector subunit b</fullName>
    </alternativeName>
    <alternativeName>
        <fullName evidence="15">ATPase subunit I</fullName>
    </alternativeName>
    <alternativeName>
        <fullName evidence="15">F-type ATPase subunit b</fullName>
        <shortName evidence="15">F-ATPase subunit b</shortName>
    </alternativeName>
</protein>
<evidence type="ECO:0000256" key="2">
    <source>
        <dbReference type="ARBA" id="ARBA00022448"/>
    </source>
</evidence>
<evidence type="ECO:0000256" key="11">
    <source>
        <dbReference type="ARBA" id="ARBA00025198"/>
    </source>
</evidence>
<keyword evidence="6 15" id="KW-0375">Hydrogen ion transport</keyword>
<keyword evidence="5 15" id="KW-0812">Transmembrane</keyword>
<dbReference type="GO" id="GO:0046961">
    <property type="term" value="F:proton-transporting ATPase activity, rotational mechanism"/>
    <property type="evidence" value="ECO:0007669"/>
    <property type="project" value="TreeGrafter"/>
</dbReference>
<dbReference type="AlphaFoldDB" id="A0A212TCK9"/>
<reference evidence="18 19" key="1">
    <citation type="submission" date="2017-06" db="EMBL/GenBank/DDBJ databases">
        <authorList>
            <person name="Kim H.J."/>
            <person name="Triplett B.A."/>
        </authorList>
    </citation>
    <scope>NUCLEOTIDE SEQUENCE [LARGE SCALE GENOMIC DNA]</scope>
    <source>
        <strain evidence="18 19">MWH-VicM1</strain>
    </source>
</reference>
<gene>
    <name evidence="15" type="primary">atpF</name>
    <name evidence="18" type="ORF">SAMN06295916_0912</name>
</gene>
<feature type="coiled-coil region" evidence="17">
    <location>
        <begin position="44"/>
        <end position="122"/>
    </location>
</feature>
<proteinExistence type="inferred from homology"/>
<keyword evidence="2 15" id="KW-0813">Transport</keyword>
<dbReference type="EMBL" id="FYEX01000001">
    <property type="protein sequence ID" value="SNC63554.1"/>
    <property type="molecule type" value="Genomic_DNA"/>
</dbReference>
<dbReference type="GO" id="GO:0045259">
    <property type="term" value="C:proton-transporting ATP synthase complex"/>
    <property type="evidence" value="ECO:0007669"/>
    <property type="project" value="UniProtKB-KW"/>
</dbReference>
<feature type="transmembrane region" description="Helical" evidence="15">
    <location>
        <begin position="6"/>
        <end position="26"/>
    </location>
</feature>
<dbReference type="RefSeq" id="WP_088812766.1">
    <property type="nucleotide sequence ID" value="NZ_FYEX01000001.1"/>
</dbReference>
<dbReference type="GO" id="GO:0005886">
    <property type="term" value="C:plasma membrane"/>
    <property type="evidence" value="ECO:0007669"/>
    <property type="project" value="UniProtKB-SubCell"/>
</dbReference>
<evidence type="ECO:0000256" key="17">
    <source>
        <dbReference type="SAM" id="Coils"/>
    </source>
</evidence>
<evidence type="ECO:0000256" key="12">
    <source>
        <dbReference type="ARBA" id="ARBA00025614"/>
    </source>
</evidence>
<dbReference type="Gene3D" id="6.10.250.1580">
    <property type="match status" value="1"/>
</dbReference>
<comment type="function">
    <text evidence="11 15">F(1)F(0) ATP synthase produces ATP from ADP in the presence of a proton or sodium gradient. F-type ATPases consist of two structural domains, F(1) containing the extramembraneous catalytic core and F(0) containing the membrane proton channel, linked together by a central stalk and a peripheral stalk. During catalysis, ATP synthesis in the catalytic domain of F(1) is coupled via a rotary mechanism of the central stalk subunits to proton translocation.</text>
</comment>
<comment type="subunit">
    <text evidence="13">F-type ATPases have 2 components, F(1) - the catalytic core - and F(0) - the membrane proton channel. F(1) has five subunits: alpha(3), beta(3), gamma(1), delta(1), epsilon(1). F(0) has four main subunits: a(1), b(2) and c(10-14). The alpha and beta chains form an alternating ring which encloses part of the gamma chain. F(1) is attached to F(0) by a central stalk formed by the gamma and epsilon chains, while a peripheral stalk is formed by the delta and b chains.</text>
</comment>
<dbReference type="InterPro" id="IPR028987">
    <property type="entry name" value="ATP_synth_B-like_membr_sf"/>
</dbReference>
<keyword evidence="7 15" id="KW-1133">Transmembrane helix</keyword>
<keyword evidence="8 15" id="KW-0406">Ion transport</keyword>
<dbReference type="Proteomes" id="UP000197215">
    <property type="component" value="Unassembled WGS sequence"/>
</dbReference>
<comment type="similarity">
    <text evidence="1 15 16">Belongs to the ATPase B chain family.</text>
</comment>
<dbReference type="HAMAP" id="MF_01398">
    <property type="entry name" value="ATP_synth_b_bprime"/>
    <property type="match status" value="1"/>
</dbReference>
<dbReference type="PANTHER" id="PTHR33445:SF1">
    <property type="entry name" value="ATP SYNTHASE SUBUNIT B"/>
    <property type="match status" value="1"/>
</dbReference>
<comment type="subunit">
    <text evidence="15">F-type ATPases have 2 components, F(1) - the catalytic core - and F(0) - the membrane proton channel. F(1) has five subunits: alpha(3), beta(3), gamma(1), delta(1), epsilon(1). F(0) has three main subunits: a(1), b(2) and c(10-14). The alpha and beta chains form an alternating ring which encloses part of the gamma chain. F(1) is attached to F(0) by a central stalk formed by the gamma and epsilon chains, while a peripheral stalk is formed by the delta and b chains.</text>
</comment>
<keyword evidence="19" id="KW-1185">Reference proteome</keyword>
<dbReference type="InterPro" id="IPR050059">
    <property type="entry name" value="ATP_synthase_B_chain"/>
</dbReference>
<dbReference type="NCBIfam" id="TIGR01144">
    <property type="entry name" value="ATP_synt_b"/>
    <property type="match status" value="1"/>
</dbReference>
<evidence type="ECO:0000256" key="8">
    <source>
        <dbReference type="ARBA" id="ARBA00023065"/>
    </source>
</evidence>
<evidence type="ECO:0000256" key="1">
    <source>
        <dbReference type="ARBA" id="ARBA00005513"/>
    </source>
</evidence>
<keyword evidence="3 15" id="KW-1003">Cell membrane</keyword>
<evidence type="ECO:0000256" key="15">
    <source>
        <dbReference type="HAMAP-Rule" id="MF_01398"/>
    </source>
</evidence>
<evidence type="ECO:0000256" key="9">
    <source>
        <dbReference type="ARBA" id="ARBA00023136"/>
    </source>
</evidence>
<dbReference type="PANTHER" id="PTHR33445">
    <property type="entry name" value="ATP SYNTHASE SUBUNIT B', CHLOROPLASTIC"/>
    <property type="match status" value="1"/>
</dbReference>
<dbReference type="GO" id="GO:0012505">
    <property type="term" value="C:endomembrane system"/>
    <property type="evidence" value="ECO:0007669"/>
    <property type="project" value="UniProtKB-SubCell"/>
</dbReference>
<evidence type="ECO:0000256" key="3">
    <source>
        <dbReference type="ARBA" id="ARBA00022475"/>
    </source>
</evidence>
<dbReference type="GO" id="GO:0046933">
    <property type="term" value="F:proton-transporting ATP synthase activity, rotational mechanism"/>
    <property type="evidence" value="ECO:0007669"/>
    <property type="project" value="UniProtKB-UniRule"/>
</dbReference>
<dbReference type="OrthoDB" id="9788020at2"/>
<keyword evidence="4 15" id="KW-0138">CF(0)</keyword>
<comment type="subcellular location">
    <subcellularLocation>
        <location evidence="15">Cell membrane</location>
        <topology evidence="15">Single-pass membrane protein</topology>
    </subcellularLocation>
    <subcellularLocation>
        <location evidence="14">Endomembrane system</location>
        <topology evidence="14">Single-pass membrane protein</topology>
    </subcellularLocation>
</comment>
<evidence type="ECO:0000313" key="18">
    <source>
        <dbReference type="EMBL" id="SNC63554.1"/>
    </source>
</evidence>
<dbReference type="SUPFAM" id="SSF81573">
    <property type="entry name" value="F1F0 ATP synthase subunit B, membrane domain"/>
    <property type="match status" value="1"/>
</dbReference>
<accession>A0A212TCK9</accession>
<keyword evidence="9 15" id="KW-0472">Membrane</keyword>
<evidence type="ECO:0000256" key="4">
    <source>
        <dbReference type="ARBA" id="ARBA00022547"/>
    </source>
</evidence>
<organism evidence="18 19">
    <name type="scientific">Polynucleobacter victoriensis</name>
    <dbReference type="NCBI Taxonomy" id="2049319"/>
    <lineage>
        <taxon>Bacteria</taxon>
        <taxon>Pseudomonadati</taxon>
        <taxon>Pseudomonadota</taxon>
        <taxon>Betaproteobacteria</taxon>
        <taxon>Burkholderiales</taxon>
        <taxon>Burkholderiaceae</taxon>
        <taxon>Polynucleobacter</taxon>
    </lineage>
</organism>
<evidence type="ECO:0000256" key="16">
    <source>
        <dbReference type="RuleBase" id="RU003848"/>
    </source>
</evidence>